<accession>A0A1M6JKR9</accession>
<evidence type="ECO:0000256" key="1">
    <source>
        <dbReference type="SAM" id="Phobius"/>
    </source>
</evidence>
<feature type="transmembrane region" description="Helical" evidence="1">
    <location>
        <begin position="197"/>
        <end position="227"/>
    </location>
</feature>
<dbReference type="EMBL" id="FRAB01000002">
    <property type="protein sequence ID" value="SHJ47245.1"/>
    <property type="molecule type" value="Genomic_DNA"/>
</dbReference>
<dbReference type="STRING" id="169427.SAMN05192548_1002175"/>
<dbReference type="GO" id="GO:0016020">
    <property type="term" value="C:membrane"/>
    <property type="evidence" value="ECO:0007669"/>
    <property type="project" value="TreeGrafter"/>
</dbReference>
<feature type="domain" description="Acyltransferase 3" evidence="2">
    <location>
        <begin position="46"/>
        <end position="358"/>
    </location>
</feature>
<evidence type="ECO:0000313" key="3">
    <source>
        <dbReference type="EMBL" id="SHJ47245.1"/>
    </source>
</evidence>
<dbReference type="RefSeq" id="WP_073427097.1">
    <property type="nucleotide sequence ID" value="NZ_CADFGY010000002.1"/>
</dbReference>
<protein>
    <submittedName>
        <fullName evidence="3">Peptidoglycan/LPS O-acetylase OafA/YrhL, contains acyltransferase and SGNH-hydrolase domains</fullName>
    </submittedName>
</protein>
<dbReference type="GO" id="GO:0016747">
    <property type="term" value="F:acyltransferase activity, transferring groups other than amino-acyl groups"/>
    <property type="evidence" value="ECO:0007669"/>
    <property type="project" value="InterPro"/>
</dbReference>
<feature type="transmembrane region" description="Helical" evidence="1">
    <location>
        <begin position="311"/>
        <end position="334"/>
    </location>
</feature>
<feature type="transmembrane region" description="Helical" evidence="1">
    <location>
        <begin position="51"/>
        <end position="66"/>
    </location>
</feature>
<dbReference type="GO" id="GO:0000271">
    <property type="term" value="P:polysaccharide biosynthetic process"/>
    <property type="evidence" value="ECO:0007669"/>
    <property type="project" value="TreeGrafter"/>
</dbReference>
<keyword evidence="3" id="KW-0012">Acyltransferase</keyword>
<keyword evidence="3" id="KW-0808">Transferase</keyword>
<feature type="transmembrane region" description="Helical" evidence="1">
    <location>
        <begin position="254"/>
        <end position="276"/>
    </location>
</feature>
<reference evidence="3 4" key="1">
    <citation type="submission" date="2016-11" db="EMBL/GenBank/DDBJ databases">
        <authorList>
            <person name="Jaros S."/>
            <person name="Januszkiewicz K."/>
            <person name="Wedrychowicz H."/>
        </authorList>
    </citation>
    <scope>NUCLEOTIDE SEQUENCE [LARGE SCALE GENOMIC DNA]</scope>
    <source>
        <strain evidence="3 4">LMG 20594</strain>
    </source>
</reference>
<feature type="transmembrane region" description="Helical" evidence="1">
    <location>
        <begin position="86"/>
        <end position="107"/>
    </location>
</feature>
<sequence length="391" mass="42247">MQIGGFDLASGVALVIAIAMAISICLARFGFFKSVLQREISSSRFHAIDGLRGYLALGVLVHHVVINEQFYRTGSWDLTPSRLNTFLGRGSVAFFFMITAFLFWGRVIESGGGMDTLKFYASRVRRLVPMYLASAGLVIATAAALTHFRLSVPLADLAGQIASWLLFTIPGAPDINGLKQTGLINTVFWSLVYEWKFYLILPFAAALAAGGRTWAVATGAGLCIALFSPTQIEWFFVGGCAAAHLVRVRAVRELAAGLTGSVVALGCIAATALYQANTYTPLGAALLFAPFVVFAAGNSLFGLLTCRPARLLGLLSYSVYLLHNWVLYLASRLVNHYTPVADLSPAYYGALAAAVATVTVMCSAFTYRFIEYPSIGGIRKAIPRRSWRPAR</sequence>
<dbReference type="AlphaFoldDB" id="A0A1M6JKR9"/>
<dbReference type="InterPro" id="IPR050879">
    <property type="entry name" value="Acyltransferase_3"/>
</dbReference>
<dbReference type="Pfam" id="PF01757">
    <property type="entry name" value="Acyl_transf_3"/>
    <property type="match status" value="1"/>
</dbReference>
<dbReference type="GO" id="GO:0016787">
    <property type="term" value="F:hydrolase activity"/>
    <property type="evidence" value="ECO:0007669"/>
    <property type="project" value="UniProtKB-KW"/>
</dbReference>
<name>A0A1M6JKR9_9BURK</name>
<keyword evidence="1" id="KW-0812">Transmembrane</keyword>
<dbReference type="PANTHER" id="PTHR23028:SF53">
    <property type="entry name" value="ACYL_TRANSF_3 DOMAIN-CONTAINING PROTEIN"/>
    <property type="match status" value="1"/>
</dbReference>
<dbReference type="Proteomes" id="UP000184395">
    <property type="component" value="Unassembled WGS sequence"/>
</dbReference>
<keyword evidence="1" id="KW-0472">Membrane</keyword>
<evidence type="ECO:0000313" key="4">
    <source>
        <dbReference type="Proteomes" id="UP000184395"/>
    </source>
</evidence>
<dbReference type="OrthoDB" id="9814807at2"/>
<evidence type="ECO:0000259" key="2">
    <source>
        <dbReference type="Pfam" id="PF01757"/>
    </source>
</evidence>
<feature type="transmembrane region" description="Helical" evidence="1">
    <location>
        <begin position="282"/>
        <end position="304"/>
    </location>
</feature>
<feature type="transmembrane region" description="Helical" evidence="1">
    <location>
        <begin position="128"/>
        <end position="148"/>
    </location>
</feature>
<dbReference type="PANTHER" id="PTHR23028">
    <property type="entry name" value="ACETYLTRANSFERASE"/>
    <property type="match status" value="1"/>
</dbReference>
<keyword evidence="1" id="KW-1133">Transmembrane helix</keyword>
<gene>
    <name evidence="3" type="ORF">SAMN05192548_1002175</name>
</gene>
<dbReference type="InterPro" id="IPR002656">
    <property type="entry name" value="Acyl_transf_3_dom"/>
</dbReference>
<feature type="transmembrane region" description="Helical" evidence="1">
    <location>
        <begin position="12"/>
        <end position="31"/>
    </location>
</feature>
<proteinExistence type="predicted"/>
<feature type="transmembrane region" description="Helical" evidence="1">
    <location>
        <begin position="346"/>
        <end position="370"/>
    </location>
</feature>
<keyword evidence="3" id="KW-0378">Hydrolase</keyword>
<organism evidence="3 4">
    <name type="scientific">Paraburkholderia terricola</name>
    <dbReference type="NCBI Taxonomy" id="169427"/>
    <lineage>
        <taxon>Bacteria</taxon>
        <taxon>Pseudomonadati</taxon>
        <taxon>Pseudomonadota</taxon>
        <taxon>Betaproteobacteria</taxon>
        <taxon>Burkholderiales</taxon>
        <taxon>Burkholderiaceae</taxon>
        <taxon>Paraburkholderia</taxon>
    </lineage>
</organism>